<dbReference type="EMBL" id="JAPFFF010000007">
    <property type="protein sequence ID" value="KAK8885816.1"/>
    <property type="molecule type" value="Genomic_DNA"/>
</dbReference>
<keyword evidence="5" id="KW-0378">Hydrolase</keyword>
<dbReference type="InterPro" id="IPR000243">
    <property type="entry name" value="Pept_T1A_subB"/>
</dbReference>
<evidence type="ECO:0000256" key="6">
    <source>
        <dbReference type="ARBA" id="ARBA00022942"/>
    </source>
</evidence>
<proteinExistence type="inferred from homology"/>
<comment type="subcellular location">
    <subcellularLocation>
        <location evidence="7">Cytoplasm</location>
    </subcellularLocation>
    <subcellularLocation>
        <location evidence="7">Nucleus</location>
    </subcellularLocation>
</comment>
<dbReference type="Gene3D" id="3.60.20.10">
    <property type="entry name" value="Glutamine Phosphoribosylpyrophosphate, subunit 1, domain 1"/>
    <property type="match status" value="1"/>
</dbReference>
<evidence type="ECO:0000256" key="7">
    <source>
        <dbReference type="RuleBase" id="RU004203"/>
    </source>
</evidence>
<accession>A0ABR2K4Y6</accession>
<comment type="similarity">
    <text evidence="7">Belongs to the peptidase T1B family.</text>
</comment>
<evidence type="ECO:0000256" key="3">
    <source>
        <dbReference type="ARBA" id="ARBA00022670"/>
    </source>
</evidence>
<organism evidence="8 9">
    <name type="scientific">Tritrichomonas musculus</name>
    <dbReference type="NCBI Taxonomy" id="1915356"/>
    <lineage>
        <taxon>Eukaryota</taxon>
        <taxon>Metamonada</taxon>
        <taxon>Parabasalia</taxon>
        <taxon>Tritrichomonadida</taxon>
        <taxon>Tritrichomonadidae</taxon>
        <taxon>Tritrichomonas</taxon>
    </lineage>
</organism>
<protein>
    <recommendedName>
        <fullName evidence="7">Proteasome subunit beta</fullName>
    </recommendedName>
</protein>
<dbReference type="PANTHER" id="PTHR32194">
    <property type="entry name" value="METALLOPROTEASE TLDD"/>
    <property type="match status" value="1"/>
</dbReference>
<evidence type="ECO:0000313" key="9">
    <source>
        <dbReference type="Proteomes" id="UP001470230"/>
    </source>
</evidence>
<dbReference type="SUPFAM" id="SSF56235">
    <property type="entry name" value="N-terminal nucleophile aminohydrolases (Ntn hydrolases)"/>
    <property type="match status" value="1"/>
</dbReference>
<comment type="catalytic activity">
    <reaction evidence="1">
        <text>Cleavage of peptide bonds with very broad specificity.</text>
        <dbReference type="EC" id="3.4.25.1"/>
    </reaction>
</comment>
<dbReference type="GO" id="GO:0000502">
    <property type="term" value="C:proteasome complex"/>
    <property type="evidence" value="ECO:0007669"/>
    <property type="project" value="UniProtKB-KW"/>
</dbReference>
<dbReference type="Proteomes" id="UP001470230">
    <property type="component" value="Unassembled WGS sequence"/>
</dbReference>
<dbReference type="InterPro" id="IPR023333">
    <property type="entry name" value="Proteasome_suB-type"/>
</dbReference>
<comment type="caution">
    <text evidence="8">The sequence shown here is derived from an EMBL/GenBank/DDBJ whole genome shotgun (WGS) entry which is preliminary data.</text>
</comment>
<dbReference type="PANTHER" id="PTHR32194:SF0">
    <property type="entry name" value="ATP-DEPENDENT PROTEASE SUBUNIT HSLV"/>
    <property type="match status" value="1"/>
</dbReference>
<dbReference type="Pfam" id="PF00227">
    <property type="entry name" value="Proteasome"/>
    <property type="match status" value="1"/>
</dbReference>
<sequence length="217" mass="23345">MNPNCIIESTGTTLFAIKCTDGIVFASDSRSTAGSTVSCRTSNKITELNPKVFVARTGSTADTQALSRYARYILNALTIDSPTGEPQKPVTVASQYLRRILQSNKEILTAAIICGGVEADGEPALYEINISGMALPRNFVLNGSGSSYILAYCDEMYKENMTIQEATDFAVKAVTNAIIRDGASGGFVNVVQVTKDGAKRFVVMPKDQPFNYTVVKS</sequence>
<keyword evidence="4" id="KW-0888">Threonine protease</keyword>
<evidence type="ECO:0000256" key="5">
    <source>
        <dbReference type="ARBA" id="ARBA00022801"/>
    </source>
</evidence>
<keyword evidence="2 7" id="KW-0963">Cytoplasm</keyword>
<keyword evidence="6 7" id="KW-0647">Proteasome</keyword>
<evidence type="ECO:0000313" key="8">
    <source>
        <dbReference type="EMBL" id="KAK8885816.1"/>
    </source>
</evidence>
<comment type="function">
    <text evidence="7">Component of the proteasome, a multicatalytic proteinase complex which is characterized by its ability to cleave peptides with Arg, Phe, Tyr, Leu, and Glu adjacent to the leaving group at neutral or slightly basic pH. The proteasome has an ATP-dependent proteolytic activity.</text>
</comment>
<comment type="subunit">
    <text evidence="7">Component of the proteasome complex.</text>
</comment>
<keyword evidence="9" id="KW-1185">Reference proteome</keyword>
<evidence type="ECO:0000256" key="1">
    <source>
        <dbReference type="ARBA" id="ARBA00001198"/>
    </source>
</evidence>
<evidence type="ECO:0000256" key="2">
    <source>
        <dbReference type="ARBA" id="ARBA00022490"/>
    </source>
</evidence>
<reference evidence="8 9" key="1">
    <citation type="submission" date="2024-04" db="EMBL/GenBank/DDBJ databases">
        <title>Tritrichomonas musculus Genome.</title>
        <authorList>
            <person name="Alves-Ferreira E."/>
            <person name="Grigg M."/>
            <person name="Lorenzi H."/>
            <person name="Galac M."/>
        </authorList>
    </citation>
    <scope>NUCLEOTIDE SEQUENCE [LARGE SCALE GENOMIC DNA]</scope>
    <source>
        <strain evidence="8 9">EAF2021</strain>
    </source>
</reference>
<dbReference type="InterPro" id="IPR016050">
    <property type="entry name" value="Proteasome_bsu_CS"/>
</dbReference>
<gene>
    <name evidence="8" type="ORF">M9Y10_041270</name>
</gene>
<dbReference type="InterPro" id="IPR029055">
    <property type="entry name" value="Ntn_hydrolases_N"/>
</dbReference>
<name>A0ABR2K4Y6_9EUKA</name>
<keyword evidence="3" id="KW-0645">Protease</keyword>
<dbReference type="PROSITE" id="PS00854">
    <property type="entry name" value="PROTEASOME_BETA_1"/>
    <property type="match status" value="1"/>
</dbReference>
<evidence type="ECO:0000256" key="4">
    <source>
        <dbReference type="ARBA" id="ARBA00022698"/>
    </source>
</evidence>
<dbReference type="InterPro" id="IPR001353">
    <property type="entry name" value="Proteasome_sua/b"/>
</dbReference>
<keyword evidence="7" id="KW-0539">Nucleus</keyword>
<dbReference type="PRINTS" id="PR00141">
    <property type="entry name" value="PROTEASOME"/>
</dbReference>
<dbReference type="PROSITE" id="PS51476">
    <property type="entry name" value="PROTEASOME_BETA_2"/>
    <property type="match status" value="1"/>
</dbReference>